<dbReference type="SUPFAM" id="SSF46785">
    <property type="entry name" value="Winged helix' DNA-binding domain"/>
    <property type="match status" value="1"/>
</dbReference>
<name>M2RAN8_CERS8</name>
<dbReference type="SUPFAM" id="SSF53335">
    <property type="entry name" value="S-adenosyl-L-methionine-dependent methyltransferases"/>
    <property type="match status" value="1"/>
</dbReference>
<keyword evidence="7" id="KW-1185">Reference proteome</keyword>
<feature type="domain" description="O-methyltransferase dimerisation" evidence="5">
    <location>
        <begin position="83"/>
        <end position="150"/>
    </location>
</feature>
<proteinExistence type="predicted"/>
<accession>M2RAN8</accession>
<dbReference type="STRING" id="914234.M2RAN8"/>
<evidence type="ECO:0000313" key="6">
    <source>
        <dbReference type="EMBL" id="EMD35487.1"/>
    </source>
</evidence>
<dbReference type="Pfam" id="PF08100">
    <property type="entry name" value="Dimerisation"/>
    <property type="match status" value="1"/>
</dbReference>
<evidence type="ECO:0000256" key="1">
    <source>
        <dbReference type="ARBA" id="ARBA00022603"/>
    </source>
</evidence>
<dbReference type="Gene3D" id="1.10.10.10">
    <property type="entry name" value="Winged helix-like DNA-binding domain superfamily/Winged helix DNA-binding domain"/>
    <property type="match status" value="1"/>
</dbReference>
<dbReference type="PANTHER" id="PTHR43712">
    <property type="entry name" value="PUTATIVE (AFU_ORTHOLOGUE AFUA_4G14580)-RELATED"/>
    <property type="match status" value="1"/>
</dbReference>
<dbReference type="AlphaFoldDB" id="M2RAN8"/>
<dbReference type="InterPro" id="IPR036388">
    <property type="entry name" value="WH-like_DNA-bd_sf"/>
</dbReference>
<keyword evidence="1" id="KW-0489">Methyltransferase</keyword>
<dbReference type="PANTHER" id="PTHR43712:SF2">
    <property type="entry name" value="O-METHYLTRANSFERASE CICE"/>
    <property type="match status" value="1"/>
</dbReference>
<evidence type="ECO:0000256" key="3">
    <source>
        <dbReference type="ARBA" id="ARBA00022691"/>
    </source>
</evidence>
<dbReference type="HOGENOM" id="CLU_005533_0_3_1"/>
<dbReference type="Pfam" id="PF00891">
    <property type="entry name" value="Methyltransf_2"/>
    <property type="match status" value="1"/>
</dbReference>
<evidence type="ECO:0000313" key="7">
    <source>
        <dbReference type="Proteomes" id="UP000016930"/>
    </source>
</evidence>
<feature type="domain" description="O-methyltransferase C-terminal" evidence="4">
    <location>
        <begin position="204"/>
        <end position="382"/>
    </location>
</feature>
<reference evidence="6 7" key="1">
    <citation type="journal article" date="2012" name="Proc. Natl. Acad. Sci. U.S.A.">
        <title>Comparative genomics of Ceriporiopsis subvermispora and Phanerochaete chrysosporium provide insight into selective ligninolysis.</title>
        <authorList>
            <person name="Fernandez-Fueyo E."/>
            <person name="Ruiz-Duenas F.J."/>
            <person name="Ferreira P."/>
            <person name="Floudas D."/>
            <person name="Hibbett D.S."/>
            <person name="Canessa P."/>
            <person name="Larrondo L.F."/>
            <person name="James T.Y."/>
            <person name="Seelenfreund D."/>
            <person name="Lobos S."/>
            <person name="Polanco R."/>
            <person name="Tello M."/>
            <person name="Honda Y."/>
            <person name="Watanabe T."/>
            <person name="Watanabe T."/>
            <person name="Ryu J.S."/>
            <person name="Kubicek C.P."/>
            <person name="Schmoll M."/>
            <person name="Gaskell J."/>
            <person name="Hammel K.E."/>
            <person name="St John F.J."/>
            <person name="Vanden Wymelenberg A."/>
            <person name="Sabat G."/>
            <person name="Splinter BonDurant S."/>
            <person name="Syed K."/>
            <person name="Yadav J.S."/>
            <person name="Doddapaneni H."/>
            <person name="Subramanian V."/>
            <person name="Lavin J.L."/>
            <person name="Oguiza J.A."/>
            <person name="Perez G."/>
            <person name="Pisabarro A.G."/>
            <person name="Ramirez L."/>
            <person name="Santoyo F."/>
            <person name="Master E."/>
            <person name="Coutinho P.M."/>
            <person name="Henrissat B."/>
            <person name="Lombard V."/>
            <person name="Magnuson J.K."/>
            <person name="Kuees U."/>
            <person name="Hori C."/>
            <person name="Igarashi K."/>
            <person name="Samejima M."/>
            <person name="Held B.W."/>
            <person name="Barry K.W."/>
            <person name="LaButti K.M."/>
            <person name="Lapidus A."/>
            <person name="Lindquist E.A."/>
            <person name="Lucas S.M."/>
            <person name="Riley R."/>
            <person name="Salamov A.A."/>
            <person name="Hoffmeister D."/>
            <person name="Schwenk D."/>
            <person name="Hadar Y."/>
            <person name="Yarden O."/>
            <person name="de Vries R.P."/>
            <person name="Wiebenga A."/>
            <person name="Stenlid J."/>
            <person name="Eastwood D."/>
            <person name="Grigoriev I.V."/>
            <person name="Berka R.M."/>
            <person name="Blanchette R.A."/>
            <person name="Kersten P."/>
            <person name="Martinez A.T."/>
            <person name="Vicuna R."/>
            <person name="Cullen D."/>
        </authorList>
    </citation>
    <scope>NUCLEOTIDE SEQUENCE [LARGE SCALE GENOMIC DNA]</scope>
    <source>
        <strain evidence="6 7">B</strain>
    </source>
</reference>
<gene>
    <name evidence="6" type="ORF">CERSUDRAFT_116232</name>
</gene>
<dbReference type="GO" id="GO:0032259">
    <property type="term" value="P:methylation"/>
    <property type="evidence" value="ECO:0007669"/>
    <property type="project" value="UniProtKB-KW"/>
</dbReference>
<dbReference type="GO" id="GO:0008171">
    <property type="term" value="F:O-methyltransferase activity"/>
    <property type="evidence" value="ECO:0007669"/>
    <property type="project" value="InterPro"/>
</dbReference>
<dbReference type="Proteomes" id="UP000016930">
    <property type="component" value="Unassembled WGS sequence"/>
</dbReference>
<dbReference type="InterPro" id="IPR016461">
    <property type="entry name" value="COMT-like"/>
</dbReference>
<sequence>MADLETLASIISRGVATIQTKCAERGTKFPTLDDPFSLAGEAVRQSVFGDTMAVIAAAHQLIATLQPPGQFAGTIVGHIQPNAALRAVMAGNVPEILRDAGTQGMHADEIAAKNNMDSHKLARLLRLLATYHVFKEVSPDVFSNNRISASLDTRKTLQELKANPDDKFEGTTGIAALVDMVADMSKSAVYLTETLTDPRTARSESHTDTAFNRAFGTELPYYEWLHRPENRARGKRFDAAMTGTNQLGSLREVLTGFEWSELPEGSVVVDVGGGVGSSMQVLYDECKHLKYVVQDIEPVIADAHAFWKANRPEAVESGQVLLQVHDFFNEQPIKNARIFFVRGITHNWPTPYAVKILRRLREAAAPETLLIVSDSIVQYACRTEGRYMDIPGSEPQNAPSPLLPNYGIVSSVQYNTDCFVMEHFNAQERTIPHFWELLKQAGWRLERVVCGRGERWPRLVASPI</sequence>
<dbReference type="InterPro" id="IPR012967">
    <property type="entry name" value="COMT_dimerisation"/>
</dbReference>
<dbReference type="InterPro" id="IPR029063">
    <property type="entry name" value="SAM-dependent_MTases_sf"/>
</dbReference>
<keyword evidence="2" id="KW-0808">Transferase</keyword>
<evidence type="ECO:0000259" key="4">
    <source>
        <dbReference type="Pfam" id="PF00891"/>
    </source>
</evidence>
<evidence type="ECO:0000256" key="2">
    <source>
        <dbReference type="ARBA" id="ARBA00022679"/>
    </source>
</evidence>
<dbReference type="InterPro" id="IPR036390">
    <property type="entry name" value="WH_DNA-bd_sf"/>
</dbReference>
<evidence type="ECO:0000259" key="5">
    <source>
        <dbReference type="Pfam" id="PF08100"/>
    </source>
</evidence>
<dbReference type="PROSITE" id="PS51683">
    <property type="entry name" value="SAM_OMT_II"/>
    <property type="match status" value="1"/>
</dbReference>
<keyword evidence="3" id="KW-0949">S-adenosyl-L-methionine</keyword>
<dbReference type="InterPro" id="IPR001077">
    <property type="entry name" value="COMT_C"/>
</dbReference>
<dbReference type="GO" id="GO:0046983">
    <property type="term" value="F:protein dimerization activity"/>
    <property type="evidence" value="ECO:0007669"/>
    <property type="project" value="InterPro"/>
</dbReference>
<organism evidence="6 7">
    <name type="scientific">Ceriporiopsis subvermispora (strain B)</name>
    <name type="common">White-rot fungus</name>
    <name type="synonym">Gelatoporia subvermispora</name>
    <dbReference type="NCBI Taxonomy" id="914234"/>
    <lineage>
        <taxon>Eukaryota</taxon>
        <taxon>Fungi</taxon>
        <taxon>Dikarya</taxon>
        <taxon>Basidiomycota</taxon>
        <taxon>Agaricomycotina</taxon>
        <taxon>Agaricomycetes</taxon>
        <taxon>Polyporales</taxon>
        <taxon>Gelatoporiaceae</taxon>
        <taxon>Gelatoporia</taxon>
    </lineage>
</organism>
<protein>
    <submittedName>
        <fullName evidence="6">Uncharacterized protein</fullName>
    </submittedName>
</protein>
<dbReference type="Gene3D" id="3.40.50.150">
    <property type="entry name" value="Vaccinia Virus protein VP39"/>
    <property type="match status" value="1"/>
</dbReference>
<dbReference type="OrthoDB" id="2410195at2759"/>
<dbReference type="EMBL" id="KB445800">
    <property type="protein sequence ID" value="EMD35487.1"/>
    <property type="molecule type" value="Genomic_DNA"/>
</dbReference>